<reference evidence="2 3" key="1">
    <citation type="submission" date="2020-06" db="EMBL/GenBank/DDBJ databases">
        <authorList>
            <person name="Li R."/>
            <person name="Bekaert M."/>
        </authorList>
    </citation>
    <scope>NUCLEOTIDE SEQUENCE [LARGE SCALE GENOMIC DNA]</scope>
    <source>
        <strain evidence="3">wild</strain>
    </source>
</reference>
<name>A0A6J8CS09_MYTCO</name>
<dbReference type="Proteomes" id="UP000507470">
    <property type="component" value="Unassembled WGS sequence"/>
</dbReference>
<sequence length="241" mass="27625">MQPEIKTSKKPDLFYRNNAIRNFCDYLAETGISKADAIQCGAQAFFVWKRMDPDKTFRGLLDENALDRLFETVRVSVSTMIQYLMSDVKFIQFLIKKEYVLNYDIILAKLMIDKIARSIICFRVTITEEDEHSSNEPEQSDIQTDSDCDPVEQRNEPEQSDVQTVGHLDCDPAEQQQCSLPVLFEATPIKTENSGEDSNAEEESDANSDNFSNRRFSLVNRFKTWLMGFLILPATEPPHST</sequence>
<accession>A0A6J8CS09</accession>
<evidence type="ECO:0000256" key="1">
    <source>
        <dbReference type="SAM" id="MobiDB-lite"/>
    </source>
</evidence>
<dbReference type="OrthoDB" id="10371972at2759"/>
<evidence type="ECO:0000313" key="2">
    <source>
        <dbReference type="EMBL" id="CAC5398087.1"/>
    </source>
</evidence>
<organism evidence="2 3">
    <name type="scientific">Mytilus coruscus</name>
    <name type="common">Sea mussel</name>
    <dbReference type="NCBI Taxonomy" id="42192"/>
    <lineage>
        <taxon>Eukaryota</taxon>
        <taxon>Metazoa</taxon>
        <taxon>Spiralia</taxon>
        <taxon>Lophotrochozoa</taxon>
        <taxon>Mollusca</taxon>
        <taxon>Bivalvia</taxon>
        <taxon>Autobranchia</taxon>
        <taxon>Pteriomorphia</taxon>
        <taxon>Mytilida</taxon>
        <taxon>Mytiloidea</taxon>
        <taxon>Mytilidae</taxon>
        <taxon>Mytilinae</taxon>
        <taxon>Mytilus</taxon>
    </lineage>
</organism>
<gene>
    <name evidence="2" type="ORF">MCOR_32485</name>
</gene>
<feature type="compositionally biased region" description="Acidic residues" evidence="1">
    <location>
        <begin position="194"/>
        <end position="206"/>
    </location>
</feature>
<feature type="region of interest" description="Disordered" evidence="1">
    <location>
        <begin position="191"/>
        <end position="211"/>
    </location>
</feature>
<proteinExistence type="predicted"/>
<dbReference type="EMBL" id="CACVKT020005817">
    <property type="protein sequence ID" value="CAC5398087.1"/>
    <property type="molecule type" value="Genomic_DNA"/>
</dbReference>
<keyword evidence="3" id="KW-1185">Reference proteome</keyword>
<feature type="region of interest" description="Disordered" evidence="1">
    <location>
        <begin position="130"/>
        <end position="163"/>
    </location>
</feature>
<dbReference type="AlphaFoldDB" id="A0A6J8CS09"/>
<protein>
    <submittedName>
        <fullName evidence="2">Uncharacterized protein</fullName>
    </submittedName>
</protein>
<evidence type="ECO:0000313" key="3">
    <source>
        <dbReference type="Proteomes" id="UP000507470"/>
    </source>
</evidence>